<sequence length="46" mass="5184">MKKVFLILTGILLMNLTGCNPEALNEDDNTIETIDKDKIQHPDDRG</sequence>
<dbReference type="Proteomes" id="UP000464657">
    <property type="component" value="Chromosome"/>
</dbReference>
<evidence type="ECO:0000313" key="1">
    <source>
        <dbReference type="EMBL" id="QHI36550.1"/>
    </source>
</evidence>
<evidence type="ECO:0000313" key="2">
    <source>
        <dbReference type="Proteomes" id="UP000464657"/>
    </source>
</evidence>
<dbReference type="OrthoDB" id="597123at2"/>
<accession>A0A7L4ZJ36</accession>
<dbReference type="EMBL" id="CP019288">
    <property type="protein sequence ID" value="QHI36550.1"/>
    <property type="molecule type" value="Genomic_DNA"/>
</dbReference>
<keyword evidence="2" id="KW-1185">Reference proteome</keyword>
<gene>
    <name evidence="1" type="ORF">IMCC3317_19130</name>
</gene>
<dbReference type="AlphaFoldDB" id="A0A7L4ZJ36"/>
<reference evidence="1 2" key="1">
    <citation type="journal article" date="2013" name="Int. J. Syst. Evol. Microbiol.">
        <title>Kordia antarctica sp. nov., isolated from Antarctic seawater.</title>
        <authorList>
            <person name="Baek K."/>
            <person name="Choi A."/>
            <person name="Kang I."/>
            <person name="Lee K."/>
            <person name="Cho J.C."/>
        </authorList>
    </citation>
    <scope>NUCLEOTIDE SEQUENCE [LARGE SCALE GENOMIC DNA]</scope>
    <source>
        <strain evidence="1 2">IMCC3317</strain>
    </source>
</reference>
<name>A0A7L4ZJ36_9FLAO</name>
<proteinExistence type="predicted"/>
<dbReference type="KEGG" id="kan:IMCC3317_19130"/>
<protein>
    <submittedName>
        <fullName evidence="1">Uncharacterized protein</fullName>
    </submittedName>
</protein>
<dbReference type="RefSeq" id="WP_160129245.1">
    <property type="nucleotide sequence ID" value="NZ_CP019288.1"/>
</dbReference>
<organism evidence="1 2">
    <name type="scientific">Kordia antarctica</name>
    <dbReference type="NCBI Taxonomy" id="1218801"/>
    <lineage>
        <taxon>Bacteria</taxon>
        <taxon>Pseudomonadati</taxon>
        <taxon>Bacteroidota</taxon>
        <taxon>Flavobacteriia</taxon>
        <taxon>Flavobacteriales</taxon>
        <taxon>Flavobacteriaceae</taxon>
        <taxon>Kordia</taxon>
    </lineage>
</organism>